<evidence type="ECO:0000259" key="16">
    <source>
        <dbReference type="PROSITE" id="PS50922"/>
    </source>
</evidence>
<dbReference type="Pfam" id="PF03798">
    <property type="entry name" value="TRAM_LAG1_CLN8"/>
    <property type="match status" value="1"/>
</dbReference>
<dbReference type="GO" id="GO:0005634">
    <property type="term" value="C:nucleus"/>
    <property type="evidence" value="ECO:0007669"/>
    <property type="project" value="UniProtKB-SubCell"/>
</dbReference>
<accession>A0A0K8RLU8</accession>
<feature type="transmembrane region" description="Helical" evidence="14">
    <location>
        <begin position="143"/>
        <end position="161"/>
    </location>
</feature>
<evidence type="ECO:0000256" key="6">
    <source>
        <dbReference type="ARBA" id="ARBA00022692"/>
    </source>
</evidence>
<feature type="domain" description="TLC" evidence="16">
    <location>
        <begin position="137"/>
        <end position="338"/>
    </location>
</feature>
<keyword evidence="11" id="KW-0539">Nucleus</keyword>
<reference evidence="17" key="1">
    <citation type="submission" date="2012-12" db="EMBL/GenBank/DDBJ databases">
        <title>Identification and characterization of a phenylalanine ammonia-lyase gene family in Isatis indigotica Fort.</title>
        <authorList>
            <person name="Liu Q."/>
            <person name="Chen J."/>
            <person name="Zhou X."/>
            <person name="Di P."/>
            <person name="Xiao Y."/>
            <person name="Xuan H."/>
            <person name="Zhang L."/>
            <person name="Chen W."/>
        </authorList>
    </citation>
    <scope>NUCLEOTIDE SEQUENCE</scope>
    <source>
        <tissue evidence="17">Salivary gland</tissue>
    </source>
</reference>
<feature type="DNA-binding region" description="Homeobox" evidence="11">
    <location>
        <begin position="78"/>
        <end position="137"/>
    </location>
</feature>
<keyword evidence="5" id="KW-0808">Transferase</keyword>
<comment type="pathway">
    <text evidence="3">Lipid metabolism; sphingolipid metabolism.</text>
</comment>
<comment type="subcellular location">
    <subcellularLocation>
        <location evidence="2">Endoplasmic reticulum membrane</location>
        <topology evidence="2">Multi-pass membrane protein</topology>
    </subcellularLocation>
    <subcellularLocation>
        <location evidence="1 11">Nucleus</location>
    </subcellularLocation>
</comment>
<feature type="transmembrane region" description="Helical" evidence="14">
    <location>
        <begin position="307"/>
        <end position="330"/>
    </location>
</feature>
<keyword evidence="11" id="KW-0238">DNA-binding</keyword>
<dbReference type="SUPFAM" id="SSF46689">
    <property type="entry name" value="Homeodomain-like"/>
    <property type="match status" value="1"/>
</dbReference>
<dbReference type="Gene3D" id="1.10.10.60">
    <property type="entry name" value="Homeodomain-like"/>
    <property type="match status" value="1"/>
</dbReference>
<protein>
    <recommendedName>
        <fullName evidence="18">Protein transporter</fullName>
    </recommendedName>
</protein>
<keyword evidence="6 12" id="KW-0812">Transmembrane</keyword>
<keyword evidence="9" id="KW-0443">Lipid metabolism</keyword>
<keyword evidence="7" id="KW-0256">Endoplasmic reticulum</keyword>
<feature type="compositionally biased region" description="Acidic residues" evidence="13">
    <location>
        <begin position="346"/>
        <end position="357"/>
    </location>
</feature>
<dbReference type="PROSITE" id="PS50071">
    <property type="entry name" value="HOMEOBOX_2"/>
    <property type="match status" value="1"/>
</dbReference>
<evidence type="ECO:0000256" key="14">
    <source>
        <dbReference type="SAM" id="Phobius"/>
    </source>
</evidence>
<evidence type="ECO:0000256" key="13">
    <source>
        <dbReference type="SAM" id="MobiDB-lite"/>
    </source>
</evidence>
<feature type="transmembrane region" description="Helical" evidence="14">
    <location>
        <begin position="266"/>
        <end position="287"/>
    </location>
</feature>
<keyword evidence="8 14" id="KW-1133">Transmembrane helix</keyword>
<dbReference type="InterPro" id="IPR006634">
    <property type="entry name" value="TLC-dom"/>
</dbReference>
<keyword evidence="11" id="KW-0371">Homeobox</keyword>
<dbReference type="AlphaFoldDB" id="A0A0K8RLU8"/>
<dbReference type="CDD" id="cd00086">
    <property type="entry name" value="homeodomain"/>
    <property type="match status" value="1"/>
</dbReference>
<organism evidence="17">
    <name type="scientific">Ixodes ricinus</name>
    <name type="common">Common tick</name>
    <name type="synonym">Acarus ricinus</name>
    <dbReference type="NCBI Taxonomy" id="34613"/>
    <lineage>
        <taxon>Eukaryota</taxon>
        <taxon>Metazoa</taxon>
        <taxon>Ecdysozoa</taxon>
        <taxon>Arthropoda</taxon>
        <taxon>Chelicerata</taxon>
        <taxon>Arachnida</taxon>
        <taxon>Acari</taxon>
        <taxon>Parasitiformes</taxon>
        <taxon>Ixodida</taxon>
        <taxon>Ixodoidea</taxon>
        <taxon>Ixodidae</taxon>
        <taxon>Ixodinae</taxon>
        <taxon>Ixodes</taxon>
    </lineage>
</organism>
<feature type="region of interest" description="Disordered" evidence="13">
    <location>
        <begin position="345"/>
        <end position="382"/>
    </location>
</feature>
<dbReference type="PANTHER" id="PTHR12560">
    <property type="entry name" value="LONGEVITY ASSURANCE FACTOR 1 LAG1"/>
    <property type="match status" value="1"/>
</dbReference>
<evidence type="ECO:0000256" key="1">
    <source>
        <dbReference type="ARBA" id="ARBA00004123"/>
    </source>
</evidence>
<dbReference type="EMBL" id="GADI01001747">
    <property type="protein sequence ID" value="JAA72061.1"/>
    <property type="molecule type" value="mRNA"/>
</dbReference>
<evidence type="ECO:0000256" key="8">
    <source>
        <dbReference type="ARBA" id="ARBA00022989"/>
    </source>
</evidence>
<dbReference type="InterPro" id="IPR001356">
    <property type="entry name" value="HD"/>
</dbReference>
<sequence length="382" mass="44442">MEGSMVGRLESWFWKESFWLPGNVTWAIMAGDAEAGGPKNAQFRDLYFSVFVALALLLIRYTLERTVFRRLGVLLGIKERGADAHRSEDVKIFTKALTTNGHMNHTQTTRLAKELNMTERNVQLWIQRRAIQEKKLAKFTETAWRFVFYASVFVYGIYVLWDKPWLWDTLHCWYDFPHHPIANETWWYYMVELGFYVSCTLSHFVNTKRKDFWQMFIHHIVTIFLLCLSWIMNLHRVGSLVLIVHDFADVPLEFARMARYATWLRLANVLFAVFTVSWIVSRVGLYPYRVVYSVVVDAPRIVGMAPIYYIFASLLMALQLMHIIWTWMILRAALQAITHKGVEELGSADESTDEEDQPAIVSNGSHKAADSKGLKPKNRKAD</sequence>
<comment type="pathway">
    <text evidence="4">Sphingolipid metabolism.</text>
</comment>
<evidence type="ECO:0000259" key="15">
    <source>
        <dbReference type="PROSITE" id="PS50071"/>
    </source>
</evidence>
<dbReference type="GO" id="GO:0050291">
    <property type="term" value="F:sphingosine N-acyltransferase activity"/>
    <property type="evidence" value="ECO:0007669"/>
    <property type="project" value="InterPro"/>
</dbReference>
<evidence type="ECO:0000256" key="7">
    <source>
        <dbReference type="ARBA" id="ARBA00022824"/>
    </source>
</evidence>
<dbReference type="PROSITE" id="PS50922">
    <property type="entry name" value="TLC"/>
    <property type="match status" value="1"/>
</dbReference>
<dbReference type="PIRSF" id="PIRSF005225">
    <property type="entry name" value="LAG1_LAC1"/>
    <property type="match status" value="1"/>
</dbReference>
<dbReference type="UniPathway" id="UPA00222"/>
<name>A0A0K8RLU8_IXORI</name>
<dbReference type="InterPro" id="IPR016439">
    <property type="entry name" value="Lag1/Lac1-like"/>
</dbReference>
<dbReference type="PANTHER" id="PTHR12560:SF0">
    <property type="entry name" value="LD18904P"/>
    <property type="match status" value="1"/>
</dbReference>
<dbReference type="GO" id="GO:0003677">
    <property type="term" value="F:DNA binding"/>
    <property type="evidence" value="ECO:0007669"/>
    <property type="project" value="UniProtKB-UniRule"/>
</dbReference>
<evidence type="ECO:0000256" key="3">
    <source>
        <dbReference type="ARBA" id="ARBA00004760"/>
    </source>
</evidence>
<evidence type="ECO:0000256" key="12">
    <source>
        <dbReference type="PROSITE-ProRule" id="PRU00205"/>
    </source>
</evidence>
<dbReference type="GO" id="GO:0005789">
    <property type="term" value="C:endoplasmic reticulum membrane"/>
    <property type="evidence" value="ECO:0007669"/>
    <property type="project" value="UniProtKB-SubCell"/>
</dbReference>
<evidence type="ECO:0000256" key="2">
    <source>
        <dbReference type="ARBA" id="ARBA00004477"/>
    </source>
</evidence>
<evidence type="ECO:0000256" key="5">
    <source>
        <dbReference type="ARBA" id="ARBA00022679"/>
    </source>
</evidence>
<evidence type="ECO:0000313" key="17">
    <source>
        <dbReference type="EMBL" id="JAA72061.1"/>
    </source>
</evidence>
<dbReference type="SMART" id="SM00724">
    <property type="entry name" value="TLC"/>
    <property type="match status" value="1"/>
</dbReference>
<feature type="transmembrane region" description="Helical" evidence="14">
    <location>
        <begin position="46"/>
        <end position="63"/>
    </location>
</feature>
<feature type="domain" description="Homeobox" evidence="15">
    <location>
        <begin position="76"/>
        <end position="136"/>
    </location>
</feature>
<evidence type="ECO:0008006" key="18">
    <source>
        <dbReference type="Google" id="ProtNLM"/>
    </source>
</evidence>
<evidence type="ECO:0000256" key="9">
    <source>
        <dbReference type="ARBA" id="ARBA00023098"/>
    </source>
</evidence>
<feature type="compositionally biased region" description="Basic and acidic residues" evidence="13">
    <location>
        <begin position="367"/>
        <end position="382"/>
    </location>
</feature>
<dbReference type="InterPro" id="IPR009057">
    <property type="entry name" value="Homeodomain-like_sf"/>
</dbReference>
<evidence type="ECO:0000256" key="11">
    <source>
        <dbReference type="PROSITE-ProRule" id="PRU00108"/>
    </source>
</evidence>
<evidence type="ECO:0000256" key="4">
    <source>
        <dbReference type="ARBA" id="ARBA00004991"/>
    </source>
</evidence>
<dbReference type="GO" id="GO:0046513">
    <property type="term" value="P:ceramide biosynthetic process"/>
    <property type="evidence" value="ECO:0007669"/>
    <property type="project" value="InterPro"/>
</dbReference>
<keyword evidence="10 12" id="KW-0472">Membrane</keyword>
<feature type="transmembrane region" description="Helical" evidence="14">
    <location>
        <begin position="186"/>
        <end position="205"/>
    </location>
</feature>
<evidence type="ECO:0000256" key="10">
    <source>
        <dbReference type="ARBA" id="ARBA00023136"/>
    </source>
</evidence>
<proteinExistence type="evidence at transcript level"/>
<feature type="transmembrane region" description="Helical" evidence="14">
    <location>
        <begin position="212"/>
        <end position="231"/>
    </location>
</feature>